<dbReference type="Proteomes" id="UP000199028">
    <property type="component" value="Unassembled WGS sequence"/>
</dbReference>
<keyword evidence="3" id="KW-1185">Reference proteome</keyword>
<feature type="domain" description="RCK N-terminal" evidence="1">
    <location>
        <begin position="6"/>
        <end position="124"/>
    </location>
</feature>
<evidence type="ECO:0000259" key="1">
    <source>
        <dbReference type="PROSITE" id="PS51201"/>
    </source>
</evidence>
<gene>
    <name evidence="2" type="ORF">SAMN05216195_12072</name>
</gene>
<dbReference type="EMBL" id="FOFT01000020">
    <property type="protein sequence ID" value="SES50441.1"/>
    <property type="molecule type" value="Genomic_DNA"/>
</dbReference>
<dbReference type="PANTHER" id="PTHR43833">
    <property type="entry name" value="POTASSIUM CHANNEL PROTEIN 2-RELATED-RELATED"/>
    <property type="match status" value="1"/>
</dbReference>
<name>A0A1H9XWC2_9PSEU</name>
<dbReference type="InterPro" id="IPR036291">
    <property type="entry name" value="NAD(P)-bd_dom_sf"/>
</dbReference>
<accession>A0A1H9XWC2</accession>
<dbReference type="PROSITE" id="PS51201">
    <property type="entry name" value="RCK_N"/>
    <property type="match status" value="1"/>
</dbReference>
<reference evidence="3" key="1">
    <citation type="submission" date="2016-10" db="EMBL/GenBank/DDBJ databases">
        <authorList>
            <person name="Varghese N."/>
            <person name="Submissions S."/>
        </authorList>
    </citation>
    <scope>NUCLEOTIDE SEQUENCE [LARGE SCALE GENOMIC DNA]</scope>
    <source>
        <strain evidence="3">CGMCC 4.578</strain>
    </source>
</reference>
<dbReference type="PANTHER" id="PTHR43833:SF9">
    <property type="entry name" value="POTASSIUM CHANNEL PROTEIN YUGO-RELATED"/>
    <property type="match status" value="1"/>
</dbReference>
<proteinExistence type="predicted"/>
<dbReference type="InterPro" id="IPR003148">
    <property type="entry name" value="RCK_N"/>
</dbReference>
<organism evidence="2 3">
    <name type="scientific">Lentzea flaviverrucosa</name>
    <dbReference type="NCBI Taxonomy" id="200379"/>
    <lineage>
        <taxon>Bacteria</taxon>
        <taxon>Bacillati</taxon>
        <taxon>Actinomycetota</taxon>
        <taxon>Actinomycetes</taxon>
        <taxon>Pseudonocardiales</taxon>
        <taxon>Pseudonocardiaceae</taxon>
        <taxon>Lentzea</taxon>
    </lineage>
</organism>
<dbReference type="SUPFAM" id="SSF51735">
    <property type="entry name" value="NAD(P)-binding Rossmann-fold domains"/>
    <property type="match status" value="1"/>
</dbReference>
<protein>
    <submittedName>
        <fullName evidence="2">Trk K+ transport system, NAD-binding component</fullName>
    </submittedName>
</protein>
<dbReference type="AlphaFoldDB" id="A0A1H9XWC2"/>
<dbReference type="InterPro" id="IPR050721">
    <property type="entry name" value="Trk_Ktr_HKT_K-transport"/>
</dbReference>
<dbReference type="Gene3D" id="3.40.50.720">
    <property type="entry name" value="NAD(P)-binding Rossmann-like Domain"/>
    <property type="match status" value="1"/>
</dbReference>
<dbReference type="GO" id="GO:0006813">
    <property type="term" value="P:potassium ion transport"/>
    <property type="evidence" value="ECO:0007669"/>
    <property type="project" value="InterPro"/>
</dbReference>
<sequence length="210" mass="22657">MGDPVSSRTVLIGYSVRGRAVVAALRENGYANGFMVVDSDPVRAEQAVLEGVPAVVGPCWRLRTLWLAGAHTADHVVVAVPDDDMAVQVTSAVRSLNETATIITVVRSTEVHELIEHAGADHVVDVRQVYEWVPGAARPQDRGVESADLEWTVTERAVALDEIGRSPLGCGHQVLAVMRHGQRIWAEDPAVAALRDDDRLLVVSSRSVTT</sequence>
<dbReference type="Pfam" id="PF02254">
    <property type="entry name" value="TrkA_N"/>
    <property type="match status" value="1"/>
</dbReference>
<evidence type="ECO:0000313" key="2">
    <source>
        <dbReference type="EMBL" id="SES50441.1"/>
    </source>
</evidence>
<evidence type="ECO:0000313" key="3">
    <source>
        <dbReference type="Proteomes" id="UP000199028"/>
    </source>
</evidence>